<gene>
    <name evidence="2" type="ORF">H9804_05285</name>
</gene>
<evidence type="ECO:0000313" key="3">
    <source>
        <dbReference type="Proteomes" id="UP000824176"/>
    </source>
</evidence>
<dbReference type="EMBL" id="DXAQ01000084">
    <property type="protein sequence ID" value="HIZ89335.1"/>
    <property type="molecule type" value="Genomic_DNA"/>
</dbReference>
<evidence type="ECO:0000256" key="1">
    <source>
        <dbReference type="SAM" id="Phobius"/>
    </source>
</evidence>
<organism evidence="2 3">
    <name type="scientific">Candidatus Mucispirillum faecigallinarum</name>
    <dbReference type="NCBI Taxonomy" id="2838699"/>
    <lineage>
        <taxon>Bacteria</taxon>
        <taxon>Pseudomonadati</taxon>
        <taxon>Deferribacterota</taxon>
        <taxon>Deferribacteres</taxon>
        <taxon>Deferribacterales</taxon>
        <taxon>Mucispirillaceae</taxon>
        <taxon>Mucispirillum</taxon>
    </lineage>
</organism>
<reference evidence="2" key="2">
    <citation type="submission" date="2021-04" db="EMBL/GenBank/DDBJ databases">
        <authorList>
            <person name="Gilroy R."/>
        </authorList>
    </citation>
    <scope>NUCLEOTIDE SEQUENCE</scope>
    <source>
        <strain evidence="2">ChiW4-1371</strain>
    </source>
</reference>
<sequence>MNNIKLLVIIFVIIEVFVSIFILRDLNRRIDTEIASKVNTITTQKEIIYNNVVNDALSKFQILYTNQNFFKDIN</sequence>
<evidence type="ECO:0000313" key="2">
    <source>
        <dbReference type="EMBL" id="HIZ89335.1"/>
    </source>
</evidence>
<accession>A0A9D2GV78</accession>
<protein>
    <submittedName>
        <fullName evidence="2">Uncharacterized protein</fullName>
    </submittedName>
</protein>
<proteinExistence type="predicted"/>
<dbReference type="Proteomes" id="UP000824176">
    <property type="component" value="Unassembled WGS sequence"/>
</dbReference>
<keyword evidence="1" id="KW-1133">Transmembrane helix</keyword>
<feature type="non-terminal residue" evidence="2">
    <location>
        <position position="74"/>
    </location>
</feature>
<comment type="caution">
    <text evidence="2">The sequence shown here is derived from an EMBL/GenBank/DDBJ whole genome shotgun (WGS) entry which is preliminary data.</text>
</comment>
<keyword evidence="1" id="KW-0812">Transmembrane</keyword>
<name>A0A9D2GV78_9BACT</name>
<reference evidence="2" key="1">
    <citation type="journal article" date="2021" name="PeerJ">
        <title>Extensive microbial diversity within the chicken gut microbiome revealed by metagenomics and culture.</title>
        <authorList>
            <person name="Gilroy R."/>
            <person name="Ravi A."/>
            <person name="Getino M."/>
            <person name="Pursley I."/>
            <person name="Horton D.L."/>
            <person name="Alikhan N.F."/>
            <person name="Baker D."/>
            <person name="Gharbi K."/>
            <person name="Hall N."/>
            <person name="Watson M."/>
            <person name="Adriaenssens E.M."/>
            <person name="Foster-Nyarko E."/>
            <person name="Jarju S."/>
            <person name="Secka A."/>
            <person name="Antonio M."/>
            <person name="Oren A."/>
            <person name="Chaudhuri R.R."/>
            <person name="La Ragione R."/>
            <person name="Hildebrand F."/>
            <person name="Pallen M.J."/>
        </authorList>
    </citation>
    <scope>NUCLEOTIDE SEQUENCE</scope>
    <source>
        <strain evidence="2">ChiW4-1371</strain>
    </source>
</reference>
<keyword evidence="1" id="KW-0472">Membrane</keyword>
<dbReference type="AlphaFoldDB" id="A0A9D2GV78"/>
<feature type="transmembrane region" description="Helical" evidence="1">
    <location>
        <begin position="6"/>
        <end position="23"/>
    </location>
</feature>